<evidence type="ECO:0008006" key="12">
    <source>
        <dbReference type="Google" id="ProtNLM"/>
    </source>
</evidence>
<dbReference type="STRING" id="1442371.A0A0D2HL71"/>
<keyword evidence="11" id="KW-1185">Reference proteome</keyword>
<evidence type="ECO:0000256" key="6">
    <source>
        <dbReference type="ARBA" id="ARBA00023004"/>
    </source>
</evidence>
<sequence length="594" mass="66034">MAVSHMLQTIYIPPALQINSLLHVLLSIPLLIAATCLLTWLVTTVQFSRSVKKSKALECNGVGVQAIPIKPPVLPYAIPWLGHALAFLNEDPGSFWRMLQTKLTGTGANVQFCTVLLAGQRVHITSSASAVQALFRSRQVSRELFNQQIALDALGCPKRDTEIMFPSTQARDIPTTDNAAQEAKEHKSLSMDAINHEFLLNQTAANSLTNKFMAHFTASLDSAEIGSEWTTIDLLAWLKNIMFHASTAAILGTKILEMNPNLAEQFWDYDAGFLARFYRLPKLVKPDAYASLDKILDSTTEWVEAALADCGGNPSEEPDWEPLFGSKVMRARQRFYEQKGFSSRGRAAFDIGFLFAVSSNVIPIMSWLLAHLVSPVHPGDDTLTRIQAEIERAKRPDKTVDISVLLTQPLLNSAVHETMRHYIDLLVTRQLNNDMVLDGYLLKKGDLIMAPTSLSHHDPRFWDHHQQYLKESDKAPADSWVAERFLKHQDPDDTTGGKETFSASWAAGKFFPFGGGMHACPGRVFAKQEILGAVATLLAQFEIRFVEYLRTDSKGNAVAGLGEHPAGFPRPRRQYAGNGTLSIDGDIRVQIRRR</sequence>
<evidence type="ECO:0000313" key="10">
    <source>
        <dbReference type="EMBL" id="KIY02676.1"/>
    </source>
</evidence>
<dbReference type="GeneID" id="27706887"/>
<dbReference type="InterPro" id="IPR001128">
    <property type="entry name" value="Cyt_P450"/>
</dbReference>
<comment type="similarity">
    <text evidence="2 8">Belongs to the cytochrome P450 family.</text>
</comment>
<dbReference type="InterPro" id="IPR002403">
    <property type="entry name" value="Cyt_P450_E_grp-IV"/>
</dbReference>
<evidence type="ECO:0000256" key="2">
    <source>
        <dbReference type="ARBA" id="ARBA00010617"/>
    </source>
</evidence>
<dbReference type="GO" id="GO:0020037">
    <property type="term" value="F:heme binding"/>
    <property type="evidence" value="ECO:0007669"/>
    <property type="project" value="InterPro"/>
</dbReference>
<evidence type="ECO:0000256" key="7">
    <source>
        <dbReference type="PIRSR" id="PIRSR602403-1"/>
    </source>
</evidence>
<dbReference type="GO" id="GO:0016705">
    <property type="term" value="F:oxidoreductase activity, acting on paired donors, with incorporation or reduction of molecular oxygen"/>
    <property type="evidence" value="ECO:0007669"/>
    <property type="project" value="InterPro"/>
</dbReference>
<dbReference type="InterPro" id="IPR050529">
    <property type="entry name" value="CYP450_sterol_14alpha_dmase"/>
</dbReference>
<evidence type="ECO:0000256" key="3">
    <source>
        <dbReference type="ARBA" id="ARBA00022617"/>
    </source>
</evidence>
<keyword evidence="8" id="KW-0503">Monooxygenase</keyword>
<dbReference type="InterPro" id="IPR036396">
    <property type="entry name" value="Cyt_P450_sf"/>
</dbReference>
<dbReference type="GO" id="GO:0008395">
    <property type="term" value="F:steroid hydroxylase activity"/>
    <property type="evidence" value="ECO:0007669"/>
    <property type="project" value="TreeGrafter"/>
</dbReference>
<dbReference type="InterPro" id="IPR017972">
    <property type="entry name" value="Cyt_P450_CS"/>
</dbReference>
<keyword evidence="3 7" id="KW-0349">Heme</keyword>
<feature type="binding site" description="axial binding residue" evidence="7">
    <location>
        <position position="520"/>
    </location>
    <ligand>
        <name>heme</name>
        <dbReference type="ChEBI" id="CHEBI:30413"/>
    </ligand>
    <ligandPart>
        <name>Fe</name>
        <dbReference type="ChEBI" id="CHEBI:18248"/>
    </ligandPart>
</feature>
<proteinExistence type="inferred from homology"/>
<gene>
    <name evidence="10" type="ORF">Z520_01141</name>
</gene>
<protein>
    <recommendedName>
        <fullName evidence="12">Cytochrome P450</fullName>
    </recommendedName>
</protein>
<dbReference type="PANTHER" id="PTHR24304:SF2">
    <property type="entry name" value="24-HYDROXYCHOLESTEROL 7-ALPHA-HYDROXYLASE"/>
    <property type="match status" value="1"/>
</dbReference>
<reference evidence="10 11" key="1">
    <citation type="submission" date="2015-01" db="EMBL/GenBank/DDBJ databases">
        <title>The Genome Sequence of Fonsecaea multimorphosa CBS 102226.</title>
        <authorList>
            <consortium name="The Broad Institute Genomics Platform"/>
            <person name="Cuomo C."/>
            <person name="de Hoog S."/>
            <person name="Gorbushina A."/>
            <person name="Stielow B."/>
            <person name="Teixiera M."/>
            <person name="Abouelleil A."/>
            <person name="Chapman S.B."/>
            <person name="Priest M."/>
            <person name="Young S.K."/>
            <person name="Wortman J."/>
            <person name="Nusbaum C."/>
            <person name="Birren B."/>
        </authorList>
    </citation>
    <scope>NUCLEOTIDE SEQUENCE [LARGE SCALE GENOMIC DNA]</scope>
    <source>
        <strain evidence="10 11">CBS 102226</strain>
    </source>
</reference>
<dbReference type="PANTHER" id="PTHR24304">
    <property type="entry name" value="CYTOCHROME P450 FAMILY 7"/>
    <property type="match status" value="1"/>
</dbReference>
<dbReference type="CDD" id="cd11040">
    <property type="entry name" value="CYP7_CYP8-like"/>
    <property type="match status" value="1"/>
</dbReference>
<name>A0A0D2HL71_9EURO</name>
<accession>A0A0D2HL71</accession>
<keyword evidence="9" id="KW-0812">Transmembrane</keyword>
<keyword evidence="9" id="KW-0472">Membrane</keyword>
<comment type="cofactor">
    <cofactor evidence="1 7">
        <name>heme</name>
        <dbReference type="ChEBI" id="CHEBI:30413"/>
    </cofactor>
</comment>
<keyword evidence="4 7" id="KW-0479">Metal-binding</keyword>
<dbReference type="VEuPathDB" id="FungiDB:Z520_01141"/>
<feature type="transmembrane region" description="Helical" evidence="9">
    <location>
        <begin position="20"/>
        <end position="43"/>
    </location>
</feature>
<organism evidence="10 11">
    <name type="scientific">Fonsecaea multimorphosa CBS 102226</name>
    <dbReference type="NCBI Taxonomy" id="1442371"/>
    <lineage>
        <taxon>Eukaryota</taxon>
        <taxon>Fungi</taxon>
        <taxon>Dikarya</taxon>
        <taxon>Ascomycota</taxon>
        <taxon>Pezizomycotina</taxon>
        <taxon>Eurotiomycetes</taxon>
        <taxon>Chaetothyriomycetidae</taxon>
        <taxon>Chaetothyriales</taxon>
        <taxon>Herpotrichiellaceae</taxon>
        <taxon>Fonsecaea</taxon>
    </lineage>
</organism>
<evidence type="ECO:0000256" key="8">
    <source>
        <dbReference type="RuleBase" id="RU000461"/>
    </source>
</evidence>
<evidence type="ECO:0000256" key="9">
    <source>
        <dbReference type="SAM" id="Phobius"/>
    </source>
</evidence>
<dbReference type="Pfam" id="PF00067">
    <property type="entry name" value="p450"/>
    <property type="match status" value="1"/>
</dbReference>
<dbReference type="EMBL" id="KN848063">
    <property type="protein sequence ID" value="KIY02676.1"/>
    <property type="molecule type" value="Genomic_DNA"/>
</dbReference>
<dbReference type="RefSeq" id="XP_016636798.1">
    <property type="nucleotide sequence ID" value="XM_016771659.1"/>
</dbReference>
<evidence type="ECO:0000256" key="4">
    <source>
        <dbReference type="ARBA" id="ARBA00022723"/>
    </source>
</evidence>
<dbReference type="GO" id="GO:0005506">
    <property type="term" value="F:iron ion binding"/>
    <property type="evidence" value="ECO:0007669"/>
    <property type="project" value="InterPro"/>
</dbReference>
<dbReference type="PROSITE" id="PS00086">
    <property type="entry name" value="CYTOCHROME_P450"/>
    <property type="match status" value="1"/>
</dbReference>
<keyword evidence="5 8" id="KW-0560">Oxidoreductase</keyword>
<dbReference type="OrthoDB" id="3366823at2759"/>
<dbReference type="Proteomes" id="UP000053411">
    <property type="component" value="Unassembled WGS sequence"/>
</dbReference>
<evidence type="ECO:0000313" key="11">
    <source>
        <dbReference type="Proteomes" id="UP000053411"/>
    </source>
</evidence>
<dbReference type="AlphaFoldDB" id="A0A0D2HL71"/>
<dbReference type="SUPFAM" id="SSF48264">
    <property type="entry name" value="Cytochrome P450"/>
    <property type="match status" value="1"/>
</dbReference>
<dbReference type="Gene3D" id="1.10.630.10">
    <property type="entry name" value="Cytochrome P450"/>
    <property type="match status" value="1"/>
</dbReference>
<keyword evidence="6 7" id="KW-0408">Iron</keyword>
<dbReference type="PRINTS" id="PR00465">
    <property type="entry name" value="EP450IV"/>
</dbReference>
<evidence type="ECO:0000256" key="5">
    <source>
        <dbReference type="ARBA" id="ARBA00023002"/>
    </source>
</evidence>
<evidence type="ECO:0000256" key="1">
    <source>
        <dbReference type="ARBA" id="ARBA00001971"/>
    </source>
</evidence>
<keyword evidence="9" id="KW-1133">Transmembrane helix</keyword>